<dbReference type="Proteomes" id="UP000002412">
    <property type="component" value="Plasmid p_153kb"/>
</dbReference>
<name>A0A0U1QTQ5_YERP3</name>
<gene>
    <name evidence="1" type="ordered locus">YpsIP31758_B0135</name>
</gene>
<geneLocation type="plasmid" evidence="2">
    <name>plasmid_153kb</name>
</geneLocation>
<organism evidence="1 2">
    <name type="scientific">Yersinia pseudotuberculosis serotype O:1b (strain IP 31758)</name>
    <dbReference type="NCBI Taxonomy" id="349747"/>
    <lineage>
        <taxon>Bacteria</taxon>
        <taxon>Pseudomonadati</taxon>
        <taxon>Pseudomonadota</taxon>
        <taxon>Gammaproteobacteria</taxon>
        <taxon>Enterobacterales</taxon>
        <taxon>Yersiniaceae</taxon>
        <taxon>Yersinia</taxon>
    </lineage>
</organism>
<dbReference type="EMBL" id="CP000719">
    <property type="protein sequence ID" value="ABS45764.1"/>
    <property type="molecule type" value="Genomic_DNA"/>
</dbReference>
<protein>
    <submittedName>
        <fullName evidence="1">Uncharacterized protein</fullName>
    </submittedName>
</protein>
<dbReference type="HOGENOM" id="CLU_2398945_0_0_6"/>
<sequence>MLQLAVKKRVERESGYMESDLSPLNNDLQTYWDEYLKSKENTQQDQLKEKTVKLGCPNNLDLARYVESLEVQVREMSAQLEKLGQRKKVSHLI</sequence>
<dbReference type="KEGG" id="ypi:YpsIP31758_B0135"/>
<evidence type="ECO:0000313" key="2">
    <source>
        <dbReference type="Proteomes" id="UP000002412"/>
    </source>
</evidence>
<keyword evidence="1" id="KW-0614">Plasmid</keyword>
<reference evidence="1 2" key="1">
    <citation type="journal article" date="2007" name="PLoS Genet.">
        <title>The complete genome sequence of Yersinia pseudotuberculosis IP31758, the causative agent of Far East scarlet-like fever.</title>
        <authorList>
            <person name="Eppinger M."/>
            <person name="Rosovitz M.J."/>
            <person name="Fricke W.F."/>
            <person name="Rasko D.A."/>
            <person name="Kokorina G."/>
            <person name="Fayolle C."/>
            <person name="Lindler L.E."/>
            <person name="Carniel E."/>
            <person name="Ravel J."/>
        </authorList>
    </citation>
    <scope>NUCLEOTIDE SEQUENCE [LARGE SCALE GENOMIC DNA]</scope>
    <source>
        <strain evidence="1 2">IP 31758</strain>
        <plasmid evidence="2">Plasmid plasmid_153kb</plasmid>
    </source>
</reference>
<dbReference type="AlphaFoldDB" id="A0A0U1QTQ5"/>
<accession>A0A0U1QTQ5</accession>
<proteinExistence type="predicted"/>
<evidence type="ECO:0000313" key="1">
    <source>
        <dbReference type="EMBL" id="ABS45764.1"/>
    </source>
</evidence>
<dbReference type="RefSeq" id="WP_011988608.1">
    <property type="nucleotide sequence ID" value="NC_009705.1"/>
</dbReference>